<name>A0A0D2CIE5_9EURO</name>
<evidence type="ECO:0000313" key="1">
    <source>
        <dbReference type="EMBL" id="KIW30913.1"/>
    </source>
</evidence>
<reference evidence="1 2" key="1">
    <citation type="submission" date="2015-01" db="EMBL/GenBank/DDBJ databases">
        <title>The Genome Sequence of Cladophialophora immunda CBS83496.</title>
        <authorList>
            <consortium name="The Broad Institute Genomics Platform"/>
            <person name="Cuomo C."/>
            <person name="de Hoog S."/>
            <person name="Gorbushina A."/>
            <person name="Stielow B."/>
            <person name="Teixiera M."/>
            <person name="Abouelleil A."/>
            <person name="Chapman S.B."/>
            <person name="Priest M."/>
            <person name="Young S.K."/>
            <person name="Wortman J."/>
            <person name="Nusbaum C."/>
            <person name="Birren B."/>
        </authorList>
    </citation>
    <scope>NUCLEOTIDE SEQUENCE [LARGE SCALE GENOMIC DNA]</scope>
    <source>
        <strain evidence="1 2">CBS 83496</strain>
    </source>
</reference>
<proteinExistence type="predicted"/>
<dbReference type="Proteomes" id="UP000054466">
    <property type="component" value="Unassembled WGS sequence"/>
</dbReference>
<gene>
    <name evidence="1" type="ORF">PV07_02605</name>
</gene>
<dbReference type="HOGENOM" id="CLU_072874_0_0_1"/>
<dbReference type="GeneID" id="27341799"/>
<sequence>MYGLVAVYLSQACKRDPTSLFFYPNTAYQAKYSRRIKEEAVEFVQDSNYTDLFIALSASLPTVLCVGIPSIMRNNSQYLHYTIGSLFNGLSDTERQEIIFLVLIANTVPRVHYAYEQPWLKQVVDIVFKYNETLPGYDDLVALEGSKDYWTKGRLDYTFILERCSDTGAPYILIAEDDVLAGDRWYLQTKQALQS</sequence>
<dbReference type="InterPro" id="IPR029675">
    <property type="entry name" value="PGAP4"/>
</dbReference>
<dbReference type="AlphaFoldDB" id="A0A0D2CIE5"/>
<protein>
    <submittedName>
        <fullName evidence="1">Uncharacterized protein</fullName>
    </submittedName>
</protein>
<keyword evidence="2" id="KW-1185">Reference proteome</keyword>
<dbReference type="GO" id="GO:0000139">
    <property type="term" value="C:Golgi membrane"/>
    <property type="evidence" value="ECO:0007669"/>
    <property type="project" value="InterPro"/>
</dbReference>
<accession>A0A0D2CIE5</accession>
<dbReference type="OrthoDB" id="2016523at2759"/>
<dbReference type="PANTHER" id="PTHR31410:SF1">
    <property type="entry name" value="POST-GPI ATTACHMENT TO PROTEINS FACTOR 4"/>
    <property type="match status" value="1"/>
</dbReference>
<dbReference type="PANTHER" id="PTHR31410">
    <property type="entry name" value="TRANSMEMBRANE PROTEIN 246"/>
    <property type="match status" value="1"/>
</dbReference>
<dbReference type="GO" id="GO:0016757">
    <property type="term" value="F:glycosyltransferase activity"/>
    <property type="evidence" value="ECO:0007669"/>
    <property type="project" value="InterPro"/>
</dbReference>
<dbReference type="GO" id="GO:0006506">
    <property type="term" value="P:GPI anchor biosynthetic process"/>
    <property type="evidence" value="ECO:0007669"/>
    <property type="project" value="InterPro"/>
</dbReference>
<dbReference type="RefSeq" id="XP_016251129.1">
    <property type="nucleotide sequence ID" value="XM_016389227.1"/>
</dbReference>
<dbReference type="EMBL" id="KN847041">
    <property type="protein sequence ID" value="KIW30913.1"/>
    <property type="molecule type" value="Genomic_DNA"/>
</dbReference>
<evidence type="ECO:0000313" key="2">
    <source>
        <dbReference type="Proteomes" id="UP000054466"/>
    </source>
</evidence>
<dbReference type="VEuPathDB" id="FungiDB:PV07_02605"/>
<organism evidence="1 2">
    <name type="scientific">Cladophialophora immunda</name>
    <dbReference type="NCBI Taxonomy" id="569365"/>
    <lineage>
        <taxon>Eukaryota</taxon>
        <taxon>Fungi</taxon>
        <taxon>Dikarya</taxon>
        <taxon>Ascomycota</taxon>
        <taxon>Pezizomycotina</taxon>
        <taxon>Eurotiomycetes</taxon>
        <taxon>Chaetothyriomycetidae</taxon>
        <taxon>Chaetothyriales</taxon>
        <taxon>Herpotrichiellaceae</taxon>
        <taxon>Cladophialophora</taxon>
    </lineage>
</organism>